<evidence type="ECO:0000313" key="2">
    <source>
        <dbReference type="EMBL" id="ODQ74145.1"/>
    </source>
</evidence>
<dbReference type="AlphaFoldDB" id="A0A1E3Q8X0"/>
<dbReference type="EMBL" id="KV454292">
    <property type="protein sequence ID" value="ODQ74145.1"/>
    <property type="molecule type" value="Genomic_DNA"/>
</dbReference>
<gene>
    <name evidence="2" type="ORF">LIPSTDRAFT_69705</name>
</gene>
<protein>
    <submittedName>
        <fullName evidence="2">Uncharacterized protein</fullName>
    </submittedName>
</protein>
<dbReference type="STRING" id="675824.A0A1E3Q8X0"/>
<keyword evidence="3" id="KW-1185">Reference proteome</keyword>
<organism evidence="2 3">
    <name type="scientific">Lipomyces starkeyi NRRL Y-11557</name>
    <dbReference type="NCBI Taxonomy" id="675824"/>
    <lineage>
        <taxon>Eukaryota</taxon>
        <taxon>Fungi</taxon>
        <taxon>Dikarya</taxon>
        <taxon>Ascomycota</taxon>
        <taxon>Saccharomycotina</taxon>
        <taxon>Lipomycetes</taxon>
        <taxon>Lipomycetales</taxon>
        <taxon>Lipomycetaceae</taxon>
        <taxon>Lipomyces</taxon>
    </lineage>
</organism>
<dbReference type="OrthoDB" id="1028014at2759"/>
<evidence type="ECO:0000256" key="1">
    <source>
        <dbReference type="SAM" id="MobiDB-lite"/>
    </source>
</evidence>
<reference evidence="2 3" key="1">
    <citation type="journal article" date="2016" name="Proc. Natl. Acad. Sci. U.S.A.">
        <title>Comparative genomics of biotechnologically important yeasts.</title>
        <authorList>
            <person name="Riley R."/>
            <person name="Haridas S."/>
            <person name="Wolfe K.H."/>
            <person name="Lopes M.R."/>
            <person name="Hittinger C.T."/>
            <person name="Goeker M."/>
            <person name="Salamov A.A."/>
            <person name="Wisecaver J.H."/>
            <person name="Long T.M."/>
            <person name="Calvey C.H."/>
            <person name="Aerts A.L."/>
            <person name="Barry K.W."/>
            <person name="Choi C."/>
            <person name="Clum A."/>
            <person name="Coughlan A.Y."/>
            <person name="Deshpande S."/>
            <person name="Douglass A.P."/>
            <person name="Hanson S.J."/>
            <person name="Klenk H.-P."/>
            <person name="LaButti K.M."/>
            <person name="Lapidus A."/>
            <person name="Lindquist E.A."/>
            <person name="Lipzen A.M."/>
            <person name="Meier-Kolthoff J.P."/>
            <person name="Ohm R.A."/>
            <person name="Otillar R.P."/>
            <person name="Pangilinan J.L."/>
            <person name="Peng Y."/>
            <person name="Rokas A."/>
            <person name="Rosa C.A."/>
            <person name="Scheuner C."/>
            <person name="Sibirny A.A."/>
            <person name="Slot J.C."/>
            <person name="Stielow J.B."/>
            <person name="Sun H."/>
            <person name="Kurtzman C.P."/>
            <person name="Blackwell M."/>
            <person name="Grigoriev I.V."/>
            <person name="Jeffries T.W."/>
        </authorList>
    </citation>
    <scope>NUCLEOTIDE SEQUENCE [LARGE SCALE GENOMIC DNA]</scope>
    <source>
        <strain evidence="2 3">NRRL Y-11557</strain>
    </source>
</reference>
<dbReference type="PANTHER" id="PTHR34776:SF1">
    <property type="entry name" value="F17F16.3 PROTEIN"/>
    <property type="match status" value="1"/>
</dbReference>
<name>A0A1E3Q8X0_LIPST</name>
<feature type="compositionally biased region" description="Basic and acidic residues" evidence="1">
    <location>
        <begin position="64"/>
        <end position="103"/>
    </location>
</feature>
<feature type="region of interest" description="Disordered" evidence="1">
    <location>
        <begin position="1"/>
        <end position="119"/>
    </location>
</feature>
<feature type="compositionally biased region" description="Polar residues" evidence="1">
    <location>
        <begin position="104"/>
        <end position="118"/>
    </location>
</feature>
<dbReference type="Proteomes" id="UP000094385">
    <property type="component" value="Unassembled WGS sequence"/>
</dbReference>
<proteinExistence type="predicted"/>
<evidence type="ECO:0000313" key="3">
    <source>
        <dbReference type="Proteomes" id="UP000094385"/>
    </source>
</evidence>
<accession>A0A1E3Q8X0</accession>
<dbReference type="PANTHER" id="PTHR34776">
    <property type="entry name" value="F17F16.3 PROTEIN"/>
    <property type="match status" value="1"/>
</dbReference>
<sequence length="389" mass="44167">MAPETRSHAHHRHGHLRPQSDAKRNSPTPPPSTKKYVMLPVSTTGGESKIGSKRRRVPVDQADEYMRRLHEEEEKNKENVAQDTNDIKTKGEEPEEKKVKTEAEPSTTDQAAKNTGQPPKTVLEEGLIYFFFRPKVGLEEASSMEDVQRTYIILRPLPFTSSDMKDSVKKTGKDDCRSIIIPKKTLPTVGGGRLIGLVTKVHASVDDITDQLDAEMYSTKTRGERTLASARPIAEGVYVLTKEDNMHFLSYILTVPQEETEIEKEFGLSQDGRYIVSARNPKYPAMGPIKTPEGPKYSEDILEEFQDYRWVPLEPKYMDYQNCTILFIGTRHGPEDLQEENADELMTLEKENEERIKKAFHGDAAQAVFNDLHLKKSTFVDKDLKGTWT</sequence>